<dbReference type="Proteomes" id="UP000318307">
    <property type="component" value="Unassembled WGS sequence"/>
</dbReference>
<evidence type="ECO:0000256" key="8">
    <source>
        <dbReference type="ARBA" id="ARBA00023136"/>
    </source>
</evidence>
<name>A0A562S740_9BACT</name>
<feature type="transmembrane region" description="Helical" evidence="9">
    <location>
        <begin position="56"/>
        <end position="77"/>
    </location>
</feature>
<keyword evidence="4 9" id="KW-0812">Transmembrane</keyword>
<comment type="subcellular location">
    <subcellularLocation>
        <location evidence="1">Cell membrane</location>
        <topology evidence="1">Multi-pass membrane protein</topology>
    </subcellularLocation>
</comment>
<comment type="caution">
    <text evidence="12">The sequence shown here is derived from an EMBL/GenBank/DDBJ whole genome shotgun (WGS) entry which is preliminary data.</text>
</comment>
<dbReference type="RefSeq" id="WP_144681055.1">
    <property type="nucleotide sequence ID" value="NZ_VLLC01000001.1"/>
</dbReference>
<accession>A0A562S740</accession>
<dbReference type="PROSITE" id="PS50929">
    <property type="entry name" value="ABC_TM1F"/>
    <property type="match status" value="1"/>
</dbReference>
<evidence type="ECO:0000256" key="7">
    <source>
        <dbReference type="ARBA" id="ARBA00022989"/>
    </source>
</evidence>
<dbReference type="CDD" id="cd18541">
    <property type="entry name" value="ABC_6TM_TmrB_like"/>
    <property type="match status" value="1"/>
</dbReference>
<dbReference type="GO" id="GO:0016887">
    <property type="term" value="F:ATP hydrolysis activity"/>
    <property type="evidence" value="ECO:0007669"/>
    <property type="project" value="InterPro"/>
</dbReference>
<dbReference type="Pfam" id="PF00664">
    <property type="entry name" value="ABC_membrane"/>
    <property type="match status" value="1"/>
</dbReference>
<reference evidence="12 13" key="1">
    <citation type="submission" date="2019-07" db="EMBL/GenBank/DDBJ databases">
        <title>Genome sequencing of 100 strains of the haloalkaliphilic chemolithoautotrophic sulfur-oxidizing bacterium Thioalkalivibrio.</title>
        <authorList>
            <person name="Muyzer G."/>
        </authorList>
    </citation>
    <scope>NUCLEOTIDE SEQUENCE [LARGE SCALE GENOMIC DNA]</scope>
    <source>
        <strain evidence="12 13">ASO4-4</strain>
    </source>
</reference>
<dbReference type="PROSITE" id="PS50893">
    <property type="entry name" value="ABC_TRANSPORTER_2"/>
    <property type="match status" value="1"/>
</dbReference>
<dbReference type="FunFam" id="3.40.50.300:FF:000854">
    <property type="entry name" value="Multidrug ABC transporter ATP-binding protein"/>
    <property type="match status" value="1"/>
</dbReference>
<evidence type="ECO:0000256" key="5">
    <source>
        <dbReference type="ARBA" id="ARBA00022741"/>
    </source>
</evidence>
<dbReference type="InterPro" id="IPR017871">
    <property type="entry name" value="ABC_transporter-like_CS"/>
</dbReference>
<feature type="transmembrane region" description="Helical" evidence="9">
    <location>
        <begin position="242"/>
        <end position="267"/>
    </location>
</feature>
<dbReference type="InterPro" id="IPR027417">
    <property type="entry name" value="P-loop_NTPase"/>
</dbReference>
<dbReference type="InterPro" id="IPR011527">
    <property type="entry name" value="ABC1_TM_dom"/>
</dbReference>
<proteinExistence type="predicted"/>
<feature type="transmembrane region" description="Helical" evidence="9">
    <location>
        <begin position="16"/>
        <end position="36"/>
    </location>
</feature>
<evidence type="ECO:0000259" key="11">
    <source>
        <dbReference type="PROSITE" id="PS50929"/>
    </source>
</evidence>
<feature type="domain" description="ABC transporter" evidence="10">
    <location>
        <begin position="336"/>
        <end position="569"/>
    </location>
</feature>
<dbReference type="Gene3D" id="3.40.50.300">
    <property type="entry name" value="P-loop containing nucleotide triphosphate hydrolases"/>
    <property type="match status" value="1"/>
</dbReference>
<dbReference type="SUPFAM" id="SSF90123">
    <property type="entry name" value="ABC transporter transmembrane region"/>
    <property type="match status" value="1"/>
</dbReference>
<dbReference type="InterPro" id="IPR039421">
    <property type="entry name" value="Type_1_exporter"/>
</dbReference>
<dbReference type="AlphaFoldDB" id="A0A562S740"/>
<evidence type="ECO:0000256" key="4">
    <source>
        <dbReference type="ARBA" id="ARBA00022692"/>
    </source>
</evidence>
<dbReference type="SUPFAM" id="SSF52540">
    <property type="entry name" value="P-loop containing nucleoside triphosphate hydrolases"/>
    <property type="match status" value="1"/>
</dbReference>
<evidence type="ECO:0000313" key="13">
    <source>
        <dbReference type="Proteomes" id="UP000318307"/>
    </source>
</evidence>
<dbReference type="GO" id="GO:0015421">
    <property type="term" value="F:ABC-type oligopeptide transporter activity"/>
    <property type="evidence" value="ECO:0007669"/>
    <property type="project" value="TreeGrafter"/>
</dbReference>
<dbReference type="PROSITE" id="PS00211">
    <property type="entry name" value="ABC_TRANSPORTER_1"/>
    <property type="match status" value="1"/>
</dbReference>
<evidence type="ECO:0000256" key="1">
    <source>
        <dbReference type="ARBA" id="ARBA00004651"/>
    </source>
</evidence>
<evidence type="ECO:0000313" key="12">
    <source>
        <dbReference type="EMBL" id="TWI77215.1"/>
    </source>
</evidence>
<dbReference type="InterPro" id="IPR003439">
    <property type="entry name" value="ABC_transporter-like_ATP-bd"/>
</dbReference>
<dbReference type="Gene3D" id="1.20.1560.10">
    <property type="entry name" value="ABC transporter type 1, transmembrane domain"/>
    <property type="match status" value="1"/>
</dbReference>
<keyword evidence="8 9" id="KW-0472">Membrane</keyword>
<organism evidence="12 13">
    <name type="scientific">Desulfobotulus alkaliphilus</name>
    <dbReference type="NCBI Taxonomy" id="622671"/>
    <lineage>
        <taxon>Bacteria</taxon>
        <taxon>Pseudomonadati</taxon>
        <taxon>Thermodesulfobacteriota</taxon>
        <taxon>Desulfobacteria</taxon>
        <taxon>Desulfobacterales</taxon>
        <taxon>Desulfobacteraceae</taxon>
        <taxon>Desulfobotulus</taxon>
    </lineage>
</organism>
<dbReference type="OrthoDB" id="9772049at2"/>
<feature type="domain" description="ABC transmembrane type-1" evidence="11">
    <location>
        <begin position="19"/>
        <end position="302"/>
    </location>
</feature>
<keyword evidence="7 9" id="KW-1133">Transmembrane helix</keyword>
<evidence type="ECO:0000256" key="9">
    <source>
        <dbReference type="SAM" id="Phobius"/>
    </source>
</evidence>
<dbReference type="SMART" id="SM00382">
    <property type="entry name" value="AAA"/>
    <property type="match status" value="1"/>
</dbReference>
<feature type="transmembrane region" description="Helical" evidence="9">
    <location>
        <begin position="135"/>
        <end position="155"/>
    </location>
</feature>
<dbReference type="GO" id="GO:0005524">
    <property type="term" value="F:ATP binding"/>
    <property type="evidence" value="ECO:0007669"/>
    <property type="project" value="UniProtKB-KW"/>
</dbReference>
<keyword evidence="3" id="KW-1003">Cell membrane</keyword>
<dbReference type="GO" id="GO:0005886">
    <property type="term" value="C:plasma membrane"/>
    <property type="evidence" value="ECO:0007669"/>
    <property type="project" value="UniProtKB-SubCell"/>
</dbReference>
<evidence type="ECO:0000256" key="3">
    <source>
        <dbReference type="ARBA" id="ARBA00022475"/>
    </source>
</evidence>
<dbReference type="FunFam" id="1.20.1560.10:FF:000011">
    <property type="entry name" value="Multidrug ABC transporter ATP-binding protein"/>
    <property type="match status" value="1"/>
</dbReference>
<keyword evidence="2" id="KW-0813">Transport</keyword>
<dbReference type="EMBL" id="VLLC01000001">
    <property type="protein sequence ID" value="TWI77215.1"/>
    <property type="molecule type" value="Genomic_DNA"/>
</dbReference>
<evidence type="ECO:0000256" key="2">
    <source>
        <dbReference type="ARBA" id="ARBA00022448"/>
    </source>
</evidence>
<dbReference type="InterPro" id="IPR003593">
    <property type="entry name" value="AAA+_ATPase"/>
</dbReference>
<evidence type="ECO:0000256" key="6">
    <source>
        <dbReference type="ARBA" id="ARBA00022840"/>
    </source>
</evidence>
<feature type="transmembrane region" description="Helical" evidence="9">
    <location>
        <begin position="161"/>
        <end position="178"/>
    </location>
</feature>
<protein>
    <submittedName>
        <fullName evidence="12">ATP-binding cassette subfamily B protein</fullName>
    </submittedName>
</protein>
<keyword evidence="5" id="KW-0547">Nucleotide-binding</keyword>
<keyword evidence="13" id="KW-1185">Reference proteome</keyword>
<gene>
    <name evidence="12" type="ORF">LZ24_00015</name>
</gene>
<dbReference type="InterPro" id="IPR036640">
    <property type="entry name" value="ABC1_TM_sf"/>
</dbReference>
<sequence length="584" mass="64113">MKPYALLRPHIVENRHLFLAGFLFLLMVNGLQLWIPRVVKHVVDGLSTGEAGHGDLLRYGLTVVVLALFIAVFRYGWRHCLIGTSRKIERGLRDRLYAHLLTLDAPFFDQNRTGDLMSRATSDIMNVRMATGMGIVAMTDAILLGGAAVGFMLWISGPLTLLALIPMPFIVLTTRLMSTRMHKNYTAVQEGLGDMTEMVREAFSGIRVVKVFGMGPLMDTRLRRLSDDYLARRMSLARTTGLMMPAMVLFTNLALAIVVGAGGWMVIEGRISTGDFVAFLSYLGLLTWPMMALGWMTNLIQRGRASLERLAAVMGEAPRIRDAADARPLLSSEGGLVLKNVCFGFRREGPEVLSDISLVIPPGSRVGITGPPGSGKTALLQLMARLYDPDSGQILLDGRDVSSLRLEDLRRQILFLPQEPWIFSGTLRDNIAGLGAVDEKKLGAACRAAQLEETLASFPMGLETLVGERGVTLSGGQKQRVALARTLLNPAPLLLLDDPVSQVDTVTAGRMLEALDSLEGNTRILASHRFSAISHADLIVVMENGRIRATGDHQRLMQSDDYYAKTWRIQAMEAALMEDSHGDF</sequence>
<evidence type="ECO:0000259" key="10">
    <source>
        <dbReference type="PROSITE" id="PS50893"/>
    </source>
</evidence>
<dbReference type="PANTHER" id="PTHR43394">
    <property type="entry name" value="ATP-DEPENDENT PERMEASE MDL1, MITOCHONDRIAL"/>
    <property type="match status" value="1"/>
</dbReference>
<dbReference type="PANTHER" id="PTHR43394:SF1">
    <property type="entry name" value="ATP-BINDING CASSETTE SUB-FAMILY B MEMBER 10, MITOCHONDRIAL"/>
    <property type="match status" value="1"/>
</dbReference>
<keyword evidence="6 12" id="KW-0067">ATP-binding</keyword>
<dbReference type="Pfam" id="PF00005">
    <property type="entry name" value="ABC_tran"/>
    <property type="match status" value="1"/>
</dbReference>
<feature type="transmembrane region" description="Helical" evidence="9">
    <location>
        <begin position="279"/>
        <end position="300"/>
    </location>
</feature>